<dbReference type="Gene3D" id="1.10.1740.10">
    <property type="match status" value="1"/>
</dbReference>
<protein>
    <submittedName>
        <fullName evidence="7">Sigma-70 family RNA polymerase sigma factor</fullName>
    </submittedName>
</protein>
<evidence type="ECO:0000256" key="1">
    <source>
        <dbReference type="ARBA" id="ARBA00010641"/>
    </source>
</evidence>
<dbReference type="InterPro" id="IPR039425">
    <property type="entry name" value="RNA_pol_sigma-70-like"/>
</dbReference>
<dbReference type="Pfam" id="PF08281">
    <property type="entry name" value="Sigma70_r4_2"/>
    <property type="match status" value="1"/>
</dbReference>
<evidence type="ECO:0000313" key="8">
    <source>
        <dbReference type="Proteomes" id="UP001230156"/>
    </source>
</evidence>
<evidence type="ECO:0000259" key="5">
    <source>
        <dbReference type="Pfam" id="PF08281"/>
    </source>
</evidence>
<dbReference type="RefSeq" id="WP_379954306.1">
    <property type="nucleotide sequence ID" value="NZ_JAUYVI010000002.1"/>
</dbReference>
<evidence type="ECO:0000256" key="3">
    <source>
        <dbReference type="ARBA" id="ARBA00023082"/>
    </source>
</evidence>
<dbReference type="PANTHER" id="PTHR43133">
    <property type="entry name" value="RNA POLYMERASE ECF-TYPE SIGMA FACTO"/>
    <property type="match status" value="1"/>
</dbReference>
<organism evidence="7 8">
    <name type="scientific">Dongia sedimenti</name>
    <dbReference type="NCBI Taxonomy" id="3064282"/>
    <lineage>
        <taxon>Bacteria</taxon>
        <taxon>Pseudomonadati</taxon>
        <taxon>Pseudomonadota</taxon>
        <taxon>Alphaproteobacteria</taxon>
        <taxon>Rhodospirillales</taxon>
        <taxon>Dongiaceae</taxon>
        <taxon>Dongia</taxon>
    </lineage>
</organism>
<feature type="domain" description="PhyR sigma2" evidence="6">
    <location>
        <begin position="9"/>
        <end position="62"/>
    </location>
</feature>
<dbReference type="PANTHER" id="PTHR43133:SF25">
    <property type="entry name" value="RNA POLYMERASE SIGMA FACTOR RFAY-RELATED"/>
    <property type="match status" value="1"/>
</dbReference>
<gene>
    <name evidence="7" type="ORF">Q8A70_04410</name>
</gene>
<dbReference type="Pfam" id="PF22029">
    <property type="entry name" value="PhyR_sigma2"/>
    <property type="match status" value="1"/>
</dbReference>
<dbReference type="EMBL" id="JAUYVI010000002">
    <property type="protein sequence ID" value="MDQ7246890.1"/>
    <property type="molecule type" value="Genomic_DNA"/>
</dbReference>
<name>A0ABU0YGP0_9PROT</name>
<dbReference type="CDD" id="cd06171">
    <property type="entry name" value="Sigma70_r4"/>
    <property type="match status" value="1"/>
</dbReference>
<dbReference type="InterPro" id="IPR013249">
    <property type="entry name" value="RNA_pol_sigma70_r4_t2"/>
</dbReference>
<dbReference type="InterPro" id="IPR013325">
    <property type="entry name" value="RNA_pol_sigma_r2"/>
</dbReference>
<reference evidence="8" key="1">
    <citation type="submission" date="2023-08" db="EMBL/GenBank/DDBJ databases">
        <title>Rhodospirillaceae gen. nov., a novel taxon isolated from the Yangtze River Yuezi River estuary sludge.</title>
        <authorList>
            <person name="Ruan L."/>
        </authorList>
    </citation>
    <scope>NUCLEOTIDE SEQUENCE [LARGE SCALE GENOMIC DNA]</scope>
    <source>
        <strain evidence="8">R-7</strain>
    </source>
</reference>
<evidence type="ECO:0000313" key="7">
    <source>
        <dbReference type="EMBL" id="MDQ7246890.1"/>
    </source>
</evidence>
<dbReference type="InterPro" id="IPR013324">
    <property type="entry name" value="RNA_pol_sigma_r3/r4-like"/>
</dbReference>
<keyword evidence="2" id="KW-0805">Transcription regulation</keyword>
<dbReference type="Gene3D" id="1.10.10.10">
    <property type="entry name" value="Winged helix-like DNA-binding domain superfamily/Winged helix DNA-binding domain"/>
    <property type="match status" value="1"/>
</dbReference>
<dbReference type="SUPFAM" id="SSF88659">
    <property type="entry name" value="Sigma3 and sigma4 domains of RNA polymerase sigma factors"/>
    <property type="match status" value="1"/>
</dbReference>
<dbReference type="InterPro" id="IPR036388">
    <property type="entry name" value="WH-like_DNA-bd_sf"/>
</dbReference>
<comment type="similarity">
    <text evidence="1">Belongs to the sigma-70 factor family. ECF subfamily.</text>
</comment>
<evidence type="ECO:0000256" key="2">
    <source>
        <dbReference type="ARBA" id="ARBA00023015"/>
    </source>
</evidence>
<proteinExistence type="inferred from homology"/>
<dbReference type="InterPro" id="IPR014284">
    <property type="entry name" value="RNA_pol_sigma-70_dom"/>
</dbReference>
<comment type="caution">
    <text evidence="7">The sequence shown here is derived from an EMBL/GenBank/DDBJ whole genome shotgun (WGS) entry which is preliminary data.</text>
</comment>
<dbReference type="InterPro" id="IPR053866">
    <property type="entry name" value="PhyR_sigma2"/>
</dbReference>
<sequence>MDDIGILVGPLIPPLRRYARALLRDRAAADDLVQDCLERALSRWHQRRAEGSTRTWLFTILHNLALNRMRTIARRGPHVAVEDAMLVGPANQEDALRHRDLLRALETLTEEHRSVLLLVSVEDLSYAETAKVLDIPVGTVMSRVSRARERLAAALDGQPAMRESHLRRVK</sequence>
<feature type="domain" description="RNA polymerase sigma factor 70 region 4 type 2" evidence="5">
    <location>
        <begin position="99"/>
        <end position="151"/>
    </location>
</feature>
<accession>A0ABU0YGP0</accession>
<keyword evidence="4" id="KW-0804">Transcription</keyword>
<evidence type="ECO:0000256" key="4">
    <source>
        <dbReference type="ARBA" id="ARBA00023163"/>
    </source>
</evidence>
<evidence type="ECO:0000259" key="6">
    <source>
        <dbReference type="Pfam" id="PF22029"/>
    </source>
</evidence>
<dbReference type="NCBIfam" id="TIGR02937">
    <property type="entry name" value="sigma70-ECF"/>
    <property type="match status" value="1"/>
</dbReference>
<keyword evidence="3" id="KW-0731">Sigma factor</keyword>
<dbReference type="Proteomes" id="UP001230156">
    <property type="component" value="Unassembled WGS sequence"/>
</dbReference>
<dbReference type="SUPFAM" id="SSF88946">
    <property type="entry name" value="Sigma2 domain of RNA polymerase sigma factors"/>
    <property type="match status" value="1"/>
</dbReference>
<keyword evidence="8" id="KW-1185">Reference proteome</keyword>